<dbReference type="SUPFAM" id="SSF52980">
    <property type="entry name" value="Restriction endonuclease-like"/>
    <property type="match status" value="1"/>
</dbReference>
<sequence length="147" mass="16450">MNSRKRKGTSAELFLFKKLRDKGFAVTRSPASGSKRKDPIPDIIALKKGIILLIELKSRSKDGKVYVSKEQAEGAMVFADKSGGFLFLGIKTPTTFRFLDFSKLRQTKGGNYVADEKTLEIEGFSFDDLIRFVDKKLGISLDDFMKG</sequence>
<dbReference type="PANTHER" id="PTHR39651:SF1">
    <property type="entry name" value="HOLLIDAY JUNCTION RESOLVASE HJC"/>
    <property type="match status" value="1"/>
</dbReference>
<keyword evidence="13" id="KW-1185">Reference proteome</keyword>
<dbReference type="RefSeq" id="WP_338116932.1">
    <property type="nucleotide sequence ID" value="NZ_WGGD01000005.1"/>
</dbReference>
<protein>
    <submittedName>
        <fullName evidence="12">Endonuclease</fullName>
    </submittedName>
</protein>
<evidence type="ECO:0000256" key="7">
    <source>
        <dbReference type="ARBA" id="ARBA00022842"/>
    </source>
</evidence>
<dbReference type="GO" id="GO:0003677">
    <property type="term" value="F:DNA binding"/>
    <property type="evidence" value="ECO:0007669"/>
    <property type="project" value="UniProtKB-KW"/>
</dbReference>
<comment type="catalytic activity">
    <reaction evidence="11">
        <text>Endonucleolytic cleavage at a junction such as a reciprocal single-stranded crossover between two homologous DNA duplexes (Holliday junction).</text>
        <dbReference type="EC" id="3.1.21.10"/>
    </reaction>
</comment>
<keyword evidence="5" id="KW-0227">DNA damage</keyword>
<evidence type="ECO:0000256" key="1">
    <source>
        <dbReference type="ARBA" id="ARBA00001946"/>
    </source>
</evidence>
<proteinExistence type="predicted"/>
<dbReference type="InterPro" id="IPR011335">
    <property type="entry name" value="Restrct_endonuc-II-like"/>
</dbReference>
<dbReference type="GO" id="GO:0046872">
    <property type="term" value="F:metal ion binding"/>
    <property type="evidence" value="ECO:0007669"/>
    <property type="project" value="UniProtKB-KW"/>
</dbReference>
<dbReference type="PIRSF" id="PIRSF004985">
    <property type="entry name" value="Hlld_jn_rslvs_ar"/>
    <property type="match status" value="1"/>
</dbReference>
<keyword evidence="8" id="KW-0238">DNA-binding</keyword>
<comment type="caution">
    <text evidence="12">The sequence shown here is derived from an EMBL/GenBank/DDBJ whole genome shotgun (WGS) entry which is preliminary data.</text>
</comment>
<evidence type="ECO:0000313" key="12">
    <source>
        <dbReference type="EMBL" id="MUN28122.1"/>
    </source>
</evidence>
<keyword evidence="3" id="KW-0479">Metal-binding</keyword>
<evidence type="ECO:0000256" key="8">
    <source>
        <dbReference type="ARBA" id="ARBA00023125"/>
    </source>
</evidence>
<keyword evidence="4 12" id="KW-0255">Endonuclease</keyword>
<dbReference type="InterPro" id="IPR002732">
    <property type="entry name" value="Hjc"/>
</dbReference>
<evidence type="ECO:0000256" key="6">
    <source>
        <dbReference type="ARBA" id="ARBA00022801"/>
    </source>
</evidence>
<reference evidence="12 13" key="1">
    <citation type="submission" date="2019-10" db="EMBL/GenBank/DDBJ databases">
        <title>Sequencing and Assembly of Multiple Reported Metal-Biooxidizing Members of the Extremely Thermoacidophilic Archaeal Family Sulfolobaceae.</title>
        <authorList>
            <person name="Counts J.A."/>
            <person name="Kelly R.M."/>
        </authorList>
    </citation>
    <scope>NUCLEOTIDE SEQUENCE [LARGE SCALE GENOMIC DNA]</scope>
    <source>
        <strain evidence="12 13">DSM 6482</strain>
    </source>
</reference>
<dbReference type="NCBIfam" id="NF040854">
    <property type="entry name" value="Hol_resolv_Hjc"/>
    <property type="match status" value="1"/>
</dbReference>
<dbReference type="Gene3D" id="3.40.1350.10">
    <property type="match status" value="1"/>
</dbReference>
<name>A0A6A9QSJ6_SULME</name>
<comment type="cofactor">
    <cofactor evidence="1">
        <name>Mg(2+)</name>
        <dbReference type="ChEBI" id="CHEBI:18420"/>
    </cofactor>
</comment>
<evidence type="ECO:0000256" key="11">
    <source>
        <dbReference type="ARBA" id="ARBA00029354"/>
    </source>
</evidence>
<evidence type="ECO:0000313" key="13">
    <source>
        <dbReference type="Proteomes" id="UP000470772"/>
    </source>
</evidence>
<gene>
    <name evidence="12" type="ORF">GC250_01265</name>
</gene>
<dbReference type="InterPro" id="IPR011856">
    <property type="entry name" value="tRNA_endonuc-like_dom_sf"/>
</dbReference>
<dbReference type="GO" id="GO:0006310">
    <property type="term" value="P:DNA recombination"/>
    <property type="evidence" value="ECO:0007669"/>
    <property type="project" value="UniProtKB-KW"/>
</dbReference>
<dbReference type="InterPro" id="IPR014428">
    <property type="entry name" value="Hjc_arc"/>
</dbReference>
<keyword evidence="9" id="KW-0233">DNA recombination</keyword>
<evidence type="ECO:0000256" key="5">
    <source>
        <dbReference type="ARBA" id="ARBA00022763"/>
    </source>
</evidence>
<evidence type="ECO:0000256" key="4">
    <source>
        <dbReference type="ARBA" id="ARBA00022759"/>
    </source>
</evidence>
<dbReference type="GO" id="GO:0008821">
    <property type="term" value="F:crossover junction DNA endonuclease activity"/>
    <property type="evidence" value="ECO:0007669"/>
    <property type="project" value="UniProtKB-EC"/>
</dbReference>
<keyword evidence="7" id="KW-0460">Magnesium</keyword>
<keyword evidence="6" id="KW-0378">Hydrolase</keyword>
<accession>A0A6A9QSJ6</accession>
<evidence type="ECO:0000256" key="10">
    <source>
        <dbReference type="ARBA" id="ARBA00023204"/>
    </source>
</evidence>
<evidence type="ECO:0000256" key="9">
    <source>
        <dbReference type="ARBA" id="ARBA00023172"/>
    </source>
</evidence>
<keyword evidence="2" id="KW-0540">Nuclease</keyword>
<organism evidence="12 13">
    <name type="scientific">Sulfuracidifex metallicus DSM 6482 = JCM 9184</name>
    <dbReference type="NCBI Taxonomy" id="523847"/>
    <lineage>
        <taxon>Archaea</taxon>
        <taxon>Thermoproteota</taxon>
        <taxon>Thermoprotei</taxon>
        <taxon>Sulfolobales</taxon>
        <taxon>Sulfolobaceae</taxon>
        <taxon>Sulfuracidifex</taxon>
    </lineage>
</organism>
<dbReference type="PANTHER" id="PTHR39651">
    <property type="entry name" value="HOLLIDAY JUNCTION RESOLVASE HJC"/>
    <property type="match status" value="1"/>
</dbReference>
<dbReference type="AlphaFoldDB" id="A0A6A9QSJ6"/>
<dbReference type="EMBL" id="WGGD01000005">
    <property type="protein sequence ID" value="MUN28122.1"/>
    <property type="molecule type" value="Genomic_DNA"/>
</dbReference>
<dbReference type="GO" id="GO:0006281">
    <property type="term" value="P:DNA repair"/>
    <property type="evidence" value="ECO:0007669"/>
    <property type="project" value="UniProtKB-KW"/>
</dbReference>
<evidence type="ECO:0000256" key="2">
    <source>
        <dbReference type="ARBA" id="ARBA00022722"/>
    </source>
</evidence>
<dbReference type="Proteomes" id="UP000470772">
    <property type="component" value="Unassembled WGS sequence"/>
</dbReference>
<keyword evidence="10" id="KW-0234">DNA repair</keyword>
<evidence type="ECO:0000256" key="3">
    <source>
        <dbReference type="ARBA" id="ARBA00022723"/>
    </source>
</evidence>
<dbReference type="Pfam" id="PF01870">
    <property type="entry name" value="Hjc"/>
    <property type="match status" value="1"/>
</dbReference>